<keyword evidence="10" id="KW-0234">DNA repair</keyword>
<evidence type="ECO:0000256" key="9">
    <source>
        <dbReference type="ARBA" id="ARBA00023125"/>
    </source>
</evidence>
<dbReference type="PROSITE" id="PS01083">
    <property type="entry name" value="DNA_PHOTOLYASES_2_1"/>
    <property type="match status" value="1"/>
</dbReference>
<organism evidence="15 16">
    <name type="scientific">Sediminispirochaeta smaragdinae (strain DSM 11293 / JCM 15392 / SEBR 4228)</name>
    <name type="common">Spirochaeta smaragdinae</name>
    <dbReference type="NCBI Taxonomy" id="573413"/>
    <lineage>
        <taxon>Bacteria</taxon>
        <taxon>Pseudomonadati</taxon>
        <taxon>Spirochaetota</taxon>
        <taxon>Spirochaetia</taxon>
        <taxon>Spirochaetales</taxon>
        <taxon>Spirochaetaceae</taxon>
        <taxon>Sediminispirochaeta</taxon>
    </lineage>
</organism>
<dbReference type="GO" id="GO:0003904">
    <property type="term" value="F:deoxyribodipyrimidine photo-lyase activity"/>
    <property type="evidence" value="ECO:0007669"/>
    <property type="project" value="UniProtKB-EC"/>
</dbReference>
<dbReference type="InterPro" id="IPR032673">
    <property type="entry name" value="DNA_photolyase_2_CS"/>
</dbReference>
<dbReference type="Proteomes" id="UP000002318">
    <property type="component" value="Chromosome"/>
</dbReference>
<name>E1RAA7_SEDSS</name>
<dbReference type="PANTHER" id="PTHR10211">
    <property type="entry name" value="DEOXYRIBODIPYRIMIDINE PHOTOLYASE"/>
    <property type="match status" value="1"/>
</dbReference>
<proteinExistence type="inferred from homology"/>
<sequence>MIQNERLFLLKKGECNEKGAYVLYWMQQSQRSRYNHALEYALGEANRRSLPLLVLFVVSRDYLGAGRRHYRFLLEGIEQLEVDLADRGIGFLLKIGDPPGIVAEFAADAALVVFDTGYTRLQRSWRKAAAAGSFCAPVMEVESDLVVPVRTASGKEEYSAATIRRKITPLLFRFMQPLKRQSAKIDSTALAGRADGLDSKAAEELLRFSQPEVEPVSWIHGGSVEAHRRLDAFITSGTLERFHEERNDPSKEGLSCMSPYLHYGQISALEIALRASEHPGPGCEAFLEELIIRRELAFNFVFYNRFYDSFEALPRWAREDLEAHEGDKREVLYDDAQLEEAKTHDPYWNAAQRELTHKGKMHGYMRMYWGKKILEWSASPREAFERALRLNDRYSLDGRDPNGYTGVAWCFGKHDRPWASRPVFGKIRYMNDRGLERKFDIASYVKQVQKSCE</sequence>
<dbReference type="STRING" id="573413.Spirs_0241"/>
<evidence type="ECO:0000256" key="12">
    <source>
        <dbReference type="ARBA" id="ARBA00031671"/>
    </source>
</evidence>
<protein>
    <recommendedName>
        <fullName evidence="5">Deoxyribodipyrimidine photo-lyase</fullName>
        <ecNumber evidence="4">4.1.99.3</ecNumber>
    </recommendedName>
    <alternativeName>
        <fullName evidence="12">DNA photolyase</fullName>
    </alternativeName>
</protein>
<comment type="catalytic activity">
    <reaction evidence="13">
        <text>cyclobutadipyrimidine (in DNA) = 2 pyrimidine residues (in DNA).</text>
        <dbReference type="EC" id="4.1.99.3"/>
    </reaction>
</comment>
<evidence type="ECO:0000256" key="1">
    <source>
        <dbReference type="ARBA" id="ARBA00001932"/>
    </source>
</evidence>
<keyword evidence="11" id="KW-0456">Lyase</keyword>
<evidence type="ECO:0000256" key="8">
    <source>
        <dbReference type="ARBA" id="ARBA00022827"/>
    </source>
</evidence>
<keyword evidence="8" id="KW-0274">FAD</keyword>
<dbReference type="eggNOG" id="COG0415">
    <property type="taxonomic scope" value="Bacteria"/>
</dbReference>
<dbReference type="FunFam" id="1.10.579.10:FF:000002">
    <property type="entry name" value="Deoxyribodipyrimidine photolyase"/>
    <property type="match status" value="1"/>
</dbReference>
<comment type="similarity">
    <text evidence="3">Belongs to the DNA photolyase class-2 family.</text>
</comment>
<dbReference type="EMBL" id="CP002116">
    <property type="protein sequence ID" value="ADK79398.1"/>
    <property type="molecule type" value="Genomic_DNA"/>
</dbReference>
<dbReference type="Gene3D" id="3.40.50.620">
    <property type="entry name" value="HUPs"/>
    <property type="match status" value="1"/>
</dbReference>
<reference evidence="15 16" key="1">
    <citation type="journal article" date="2010" name="Stand. Genomic Sci.">
        <title>Complete genome sequence of Spirochaeta smaragdinae type strain (SEBR 4228).</title>
        <authorList>
            <person name="Mavromatis K."/>
            <person name="Yasawong M."/>
            <person name="Chertkov O."/>
            <person name="Lapidus A."/>
            <person name="Lucas S."/>
            <person name="Nolan M."/>
            <person name="Del Rio T.G."/>
            <person name="Tice H."/>
            <person name="Cheng J.F."/>
            <person name="Pitluck S."/>
            <person name="Liolios K."/>
            <person name="Ivanova N."/>
            <person name="Tapia R."/>
            <person name="Han C."/>
            <person name="Bruce D."/>
            <person name="Goodwin L."/>
            <person name="Pati A."/>
            <person name="Chen A."/>
            <person name="Palaniappan K."/>
            <person name="Land M."/>
            <person name="Hauser L."/>
            <person name="Chang Y.J."/>
            <person name="Jeffries C.D."/>
            <person name="Detter J.C."/>
            <person name="Rohde M."/>
            <person name="Brambilla E."/>
            <person name="Spring S."/>
            <person name="Goker M."/>
            <person name="Sikorski J."/>
            <person name="Woyke T."/>
            <person name="Bristow J."/>
            <person name="Eisen J.A."/>
            <person name="Markowitz V."/>
            <person name="Hugenholtz P."/>
            <person name="Klenk H.P."/>
            <person name="Kyrpides N.C."/>
        </authorList>
    </citation>
    <scope>NUCLEOTIDE SEQUENCE [LARGE SCALE GENOMIC DNA]</scope>
    <source>
        <strain evidence="16">DSM 11293 / JCM 15392 / SEBR 4228</strain>
    </source>
</reference>
<keyword evidence="6" id="KW-0285">Flavoprotein</keyword>
<dbReference type="InterPro" id="IPR036155">
    <property type="entry name" value="Crypto/Photolyase_N_sf"/>
</dbReference>
<dbReference type="GO" id="GO:0000719">
    <property type="term" value="P:photoreactive repair"/>
    <property type="evidence" value="ECO:0007669"/>
    <property type="project" value="TreeGrafter"/>
</dbReference>
<dbReference type="PROSITE" id="PS51645">
    <property type="entry name" value="PHR_CRY_ALPHA_BETA"/>
    <property type="match status" value="1"/>
</dbReference>
<evidence type="ECO:0000256" key="3">
    <source>
        <dbReference type="ARBA" id="ARBA00006409"/>
    </source>
</evidence>
<dbReference type="PANTHER" id="PTHR10211:SF0">
    <property type="entry name" value="DEOXYRIBODIPYRIMIDINE PHOTO-LYASE"/>
    <property type="match status" value="1"/>
</dbReference>
<evidence type="ECO:0000256" key="7">
    <source>
        <dbReference type="ARBA" id="ARBA00022763"/>
    </source>
</evidence>
<dbReference type="SUPFAM" id="SSF48173">
    <property type="entry name" value="Cryptochrome/photolyase FAD-binding domain"/>
    <property type="match status" value="1"/>
</dbReference>
<evidence type="ECO:0000313" key="15">
    <source>
        <dbReference type="EMBL" id="ADK79398.1"/>
    </source>
</evidence>
<accession>E1RAA7</accession>
<dbReference type="AlphaFoldDB" id="E1RAA7"/>
<gene>
    <name evidence="15" type="ordered locus">Spirs_0241</name>
</gene>
<evidence type="ECO:0000259" key="14">
    <source>
        <dbReference type="PROSITE" id="PS51645"/>
    </source>
</evidence>
<dbReference type="InterPro" id="IPR006050">
    <property type="entry name" value="DNA_photolyase_N"/>
</dbReference>
<keyword evidence="9" id="KW-0238">DNA-binding</keyword>
<evidence type="ECO:0000256" key="10">
    <source>
        <dbReference type="ARBA" id="ARBA00023204"/>
    </source>
</evidence>
<dbReference type="HOGENOM" id="CLU_026342_2_1_12"/>
<feature type="domain" description="Photolyase/cryptochrome alpha/beta" evidence="14">
    <location>
        <begin position="20"/>
        <end position="149"/>
    </location>
</feature>
<comment type="cofactor">
    <cofactor evidence="1">
        <name>(6R)-5,10-methylene-5,6,7,8-tetrahydrofolate</name>
        <dbReference type="ChEBI" id="CHEBI:15636"/>
    </cofactor>
</comment>
<dbReference type="Gene3D" id="1.10.579.10">
    <property type="entry name" value="DNA Cyclobutane Dipyrimidine Photolyase, subunit A, domain 3"/>
    <property type="match status" value="1"/>
</dbReference>
<dbReference type="KEGG" id="ssm:Spirs_0241"/>
<evidence type="ECO:0000256" key="2">
    <source>
        <dbReference type="ARBA" id="ARBA00001974"/>
    </source>
</evidence>
<dbReference type="InterPro" id="IPR052219">
    <property type="entry name" value="Photolyase_Class-2"/>
</dbReference>
<keyword evidence="7" id="KW-0227">DNA damage</keyword>
<dbReference type="EC" id="4.1.99.3" evidence="4"/>
<evidence type="ECO:0000256" key="4">
    <source>
        <dbReference type="ARBA" id="ARBA00013149"/>
    </source>
</evidence>
<evidence type="ECO:0000256" key="6">
    <source>
        <dbReference type="ARBA" id="ARBA00022630"/>
    </source>
</evidence>
<evidence type="ECO:0000256" key="11">
    <source>
        <dbReference type="ARBA" id="ARBA00023239"/>
    </source>
</evidence>
<dbReference type="InterPro" id="IPR036134">
    <property type="entry name" value="Crypto/Photolyase_FAD-like_sf"/>
</dbReference>
<dbReference type="InterPro" id="IPR014729">
    <property type="entry name" value="Rossmann-like_a/b/a_fold"/>
</dbReference>
<dbReference type="GO" id="GO:0003677">
    <property type="term" value="F:DNA binding"/>
    <property type="evidence" value="ECO:0007669"/>
    <property type="project" value="UniProtKB-KW"/>
</dbReference>
<evidence type="ECO:0000256" key="13">
    <source>
        <dbReference type="ARBA" id="ARBA00033999"/>
    </source>
</evidence>
<dbReference type="Gene3D" id="1.25.40.80">
    <property type="match status" value="1"/>
</dbReference>
<comment type="cofactor">
    <cofactor evidence="2">
        <name>FAD</name>
        <dbReference type="ChEBI" id="CHEBI:57692"/>
    </cofactor>
</comment>
<keyword evidence="16" id="KW-1185">Reference proteome</keyword>
<dbReference type="SUPFAM" id="SSF52425">
    <property type="entry name" value="Cryptochrome/photolyase, N-terminal domain"/>
    <property type="match status" value="1"/>
</dbReference>
<dbReference type="Pfam" id="PF00875">
    <property type="entry name" value="DNA_photolyase"/>
    <property type="match status" value="1"/>
</dbReference>
<evidence type="ECO:0000256" key="5">
    <source>
        <dbReference type="ARBA" id="ARBA00014046"/>
    </source>
</evidence>
<evidence type="ECO:0000313" key="16">
    <source>
        <dbReference type="Proteomes" id="UP000002318"/>
    </source>
</evidence>